<evidence type="ECO:0000313" key="4">
    <source>
        <dbReference type="Proteomes" id="UP000326912"/>
    </source>
</evidence>
<gene>
    <name evidence="3" type="ORF">KDW_23310</name>
</gene>
<sequence>MSNDQSERRMYRKSPGRQYGYEYDPLNSQSGSRAPNGETASRSGMLLAQRPDPRRTRQLMRQSIIASKRPNEEETEQIDFSDTPYAGIVEEDPYEARPSRRHPARHPLPEAYLPSAQKRYRSKQGDFSQPVLPPTSALYLPEDEDYDDEWRDLADVDPDPGFEEPLDQRVRYIQEDDDDYDVVVPSRSSIRPVPQPKLTRRLEPITPERIYPDEDDNYDYEYEYEDDQASVRRVKSGSRKKMSRRGLLFGAGAVAVVGAGAVASQYIPKLPQAVNDVSSNVEHQVQEAFNKGVAQGVDQARKDFVGSMENLEGFTLEGAITAARLTRVAYDVFVSPIIKFGANITGDVLSGMLKAFKTARGLLAGIYQDNATLIAIQKVLETWVTQVDTLPKRLDAITQSDLDGAQAYLRALQRKVDDEKAKLNQPANATATPPTKPTP</sequence>
<comment type="caution">
    <text evidence="3">The sequence shown here is derived from an EMBL/GenBank/DDBJ whole genome shotgun (WGS) entry which is preliminary data.</text>
</comment>
<name>A0A5J4KPX7_9CHLR</name>
<keyword evidence="2" id="KW-1133">Transmembrane helix</keyword>
<reference evidence="3 4" key="1">
    <citation type="submission" date="2019-10" db="EMBL/GenBank/DDBJ databases">
        <title>Dictyobacter vulcani sp. nov., within the class Ktedonobacteria, isolated from soil of volcanic Mt. Zao.</title>
        <authorList>
            <person name="Zheng Y."/>
            <person name="Wang C.M."/>
            <person name="Sakai Y."/>
            <person name="Abe K."/>
            <person name="Yokota A."/>
            <person name="Yabe S."/>
        </authorList>
    </citation>
    <scope>NUCLEOTIDE SEQUENCE [LARGE SCALE GENOMIC DNA]</scope>
    <source>
        <strain evidence="3 4">W12</strain>
    </source>
</reference>
<feature type="region of interest" description="Disordered" evidence="1">
    <location>
        <begin position="417"/>
        <end position="439"/>
    </location>
</feature>
<dbReference type="Proteomes" id="UP000326912">
    <property type="component" value="Unassembled WGS sequence"/>
</dbReference>
<organism evidence="3 4">
    <name type="scientific">Dictyobacter vulcani</name>
    <dbReference type="NCBI Taxonomy" id="2607529"/>
    <lineage>
        <taxon>Bacteria</taxon>
        <taxon>Bacillati</taxon>
        <taxon>Chloroflexota</taxon>
        <taxon>Ktedonobacteria</taxon>
        <taxon>Ktedonobacterales</taxon>
        <taxon>Dictyobacteraceae</taxon>
        <taxon>Dictyobacter</taxon>
    </lineage>
</organism>
<dbReference type="AlphaFoldDB" id="A0A5J4KPX7"/>
<evidence type="ECO:0000313" key="3">
    <source>
        <dbReference type="EMBL" id="GER88169.1"/>
    </source>
</evidence>
<feature type="region of interest" description="Disordered" evidence="1">
    <location>
        <begin position="1"/>
        <end position="142"/>
    </location>
</feature>
<dbReference type="EMBL" id="BKZW01000001">
    <property type="protein sequence ID" value="GER88169.1"/>
    <property type="molecule type" value="Genomic_DNA"/>
</dbReference>
<evidence type="ECO:0000256" key="1">
    <source>
        <dbReference type="SAM" id="MobiDB-lite"/>
    </source>
</evidence>
<proteinExistence type="predicted"/>
<protein>
    <submittedName>
        <fullName evidence="3">Uncharacterized protein</fullName>
    </submittedName>
</protein>
<keyword evidence="2" id="KW-0812">Transmembrane</keyword>
<feature type="compositionally biased region" description="Polar residues" evidence="1">
    <location>
        <begin position="26"/>
        <end position="42"/>
    </location>
</feature>
<accession>A0A5J4KPX7</accession>
<keyword evidence="2" id="KW-0472">Membrane</keyword>
<keyword evidence="4" id="KW-1185">Reference proteome</keyword>
<evidence type="ECO:0000256" key="2">
    <source>
        <dbReference type="SAM" id="Phobius"/>
    </source>
</evidence>
<dbReference type="RefSeq" id="WP_151756098.1">
    <property type="nucleotide sequence ID" value="NZ_BKZW01000001.1"/>
</dbReference>
<feature type="transmembrane region" description="Helical" evidence="2">
    <location>
        <begin position="247"/>
        <end position="267"/>
    </location>
</feature>